<accession>A0ACC2IL81</accession>
<dbReference type="Proteomes" id="UP001153334">
    <property type="component" value="Unassembled WGS sequence"/>
</dbReference>
<proteinExistence type="predicted"/>
<comment type="caution">
    <text evidence="1">The sequence shown here is derived from an EMBL/GenBank/DDBJ whole genome shotgun (WGS) entry which is preliminary data.</text>
</comment>
<protein>
    <submittedName>
        <fullName evidence="1">Uncharacterized protein</fullName>
    </submittedName>
</protein>
<reference evidence="1" key="1">
    <citation type="submission" date="2022-11" db="EMBL/GenBank/DDBJ databases">
        <title>Genome Sequence of Nemania bipapillata.</title>
        <authorList>
            <person name="Buettner E."/>
        </authorList>
    </citation>
    <scope>NUCLEOTIDE SEQUENCE</scope>
    <source>
        <strain evidence="1">CP14</strain>
    </source>
</reference>
<organism evidence="1 2">
    <name type="scientific">Nemania bipapillata</name>
    <dbReference type="NCBI Taxonomy" id="110536"/>
    <lineage>
        <taxon>Eukaryota</taxon>
        <taxon>Fungi</taxon>
        <taxon>Dikarya</taxon>
        <taxon>Ascomycota</taxon>
        <taxon>Pezizomycotina</taxon>
        <taxon>Sordariomycetes</taxon>
        <taxon>Xylariomycetidae</taxon>
        <taxon>Xylariales</taxon>
        <taxon>Xylariaceae</taxon>
        <taxon>Nemania</taxon>
    </lineage>
</organism>
<dbReference type="EMBL" id="JAPESX010001258">
    <property type="protein sequence ID" value="KAJ8115824.1"/>
    <property type="molecule type" value="Genomic_DNA"/>
</dbReference>
<name>A0ACC2IL81_9PEZI</name>
<keyword evidence="2" id="KW-1185">Reference proteome</keyword>
<sequence length="76" mass="8939">MVGAIYGAGLKTQQEYQAEKKQILETPIEERIEVLEARRAELMRTRRPLEEKREELRVRLQKEQQADSASKTETRP</sequence>
<evidence type="ECO:0000313" key="1">
    <source>
        <dbReference type="EMBL" id="KAJ8115824.1"/>
    </source>
</evidence>
<evidence type="ECO:0000313" key="2">
    <source>
        <dbReference type="Proteomes" id="UP001153334"/>
    </source>
</evidence>
<gene>
    <name evidence="1" type="ORF">ONZ43_g4580</name>
</gene>